<dbReference type="EMBL" id="JAJTJA010000007">
    <property type="protein sequence ID" value="KAH8696424.1"/>
    <property type="molecule type" value="Genomic_DNA"/>
</dbReference>
<dbReference type="AlphaFoldDB" id="A0AAD4PXJ2"/>
<keyword evidence="3" id="KW-0460">Magnesium</keyword>
<keyword evidence="1" id="KW-0808">Transferase</keyword>
<organism evidence="4 5">
    <name type="scientific">Talaromyces proteolyticus</name>
    <dbReference type="NCBI Taxonomy" id="1131652"/>
    <lineage>
        <taxon>Eukaryota</taxon>
        <taxon>Fungi</taxon>
        <taxon>Dikarya</taxon>
        <taxon>Ascomycota</taxon>
        <taxon>Pezizomycotina</taxon>
        <taxon>Eurotiomycetes</taxon>
        <taxon>Eurotiomycetidae</taxon>
        <taxon>Eurotiales</taxon>
        <taxon>Trichocomaceae</taxon>
        <taxon>Talaromyces</taxon>
        <taxon>Talaromyces sect. Bacilispori</taxon>
    </lineage>
</organism>
<dbReference type="CDD" id="cd00685">
    <property type="entry name" value="Trans_IPPS_HT"/>
    <property type="match status" value="1"/>
</dbReference>
<dbReference type="Pfam" id="PF00348">
    <property type="entry name" value="polyprenyl_synt"/>
    <property type="match status" value="1"/>
</dbReference>
<protein>
    <submittedName>
        <fullName evidence="4">Isoprenoid synthase domain-containing protein</fullName>
    </submittedName>
</protein>
<accession>A0AAD4PXJ2</accession>
<evidence type="ECO:0000256" key="2">
    <source>
        <dbReference type="ARBA" id="ARBA00022723"/>
    </source>
</evidence>
<dbReference type="PANTHER" id="PTHR12001:SF44">
    <property type="entry name" value="GERANYLGERANYL PYROPHOSPHATE SYNTHASE"/>
    <property type="match status" value="1"/>
</dbReference>
<gene>
    <name evidence="4" type="ORF">BGW36DRAFT_380968</name>
</gene>
<evidence type="ECO:0000313" key="5">
    <source>
        <dbReference type="Proteomes" id="UP001201262"/>
    </source>
</evidence>
<dbReference type="GO" id="GO:0043386">
    <property type="term" value="P:mycotoxin biosynthetic process"/>
    <property type="evidence" value="ECO:0007669"/>
    <property type="project" value="UniProtKB-ARBA"/>
</dbReference>
<comment type="caution">
    <text evidence="4">The sequence shown here is derived from an EMBL/GenBank/DDBJ whole genome shotgun (WGS) entry which is preliminary data.</text>
</comment>
<dbReference type="Gene3D" id="1.10.600.10">
    <property type="entry name" value="Farnesyl Diphosphate Synthase"/>
    <property type="match status" value="2"/>
</dbReference>
<dbReference type="Proteomes" id="UP001201262">
    <property type="component" value="Unassembled WGS sequence"/>
</dbReference>
<dbReference type="InterPro" id="IPR000092">
    <property type="entry name" value="Polyprenyl_synt"/>
</dbReference>
<dbReference type="Pfam" id="PF19086">
    <property type="entry name" value="Terpene_syn_C_2"/>
    <property type="match status" value="1"/>
</dbReference>
<dbReference type="SUPFAM" id="SSF48576">
    <property type="entry name" value="Terpenoid synthases"/>
    <property type="match status" value="2"/>
</dbReference>
<evidence type="ECO:0000313" key="4">
    <source>
        <dbReference type="EMBL" id="KAH8696424.1"/>
    </source>
</evidence>
<dbReference type="InterPro" id="IPR008949">
    <property type="entry name" value="Isoprenoid_synthase_dom_sf"/>
</dbReference>
<dbReference type="GO" id="GO:0008299">
    <property type="term" value="P:isoprenoid biosynthetic process"/>
    <property type="evidence" value="ECO:0007669"/>
    <property type="project" value="InterPro"/>
</dbReference>
<reference evidence="4" key="1">
    <citation type="submission" date="2021-12" db="EMBL/GenBank/DDBJ databases">
        <title>Convergent genome expansion in fungi linked to evolution of root-endophyte symbiosis.</title>
        <authorList>
            <consortium name="DOE Joint Genome Institute"/>
            <person name="Ke Y.-H."/>
            <person name="Bonito G."/>
            <person name="Liao H.-L."/>
            <person name="Looney B."/>
            <person name="Rojas-Flechas A."/>
            <person name="Nash J."/>
            <person name="Hameed K."/>
            <person name="Schadt C."/>
            <person name="Martin F."/>
            <person name="Crous P.W."/>
            <person name="Miettinen O."/>
            <person name="Magnuson J.K."/>
            <person name="Labbe J."/>
            <person name="Jacobson D."/>
            <person name="Doktycz M.J."/>
            <person name="Veneault-Fourrey C."/>
            <person name="Kuo A."/>
            <person name="Mondo S."/>
            <person name="Calhoun S."/>
            <person name="Riley R."/>
            <person name="Ohm R."/>
            <person name="LaButti K."/>
            <person name="Andreopoulos B."/>
            <person name="Pangilinan J."/>
            <person name="Nolan M."/>
            <person name="Tritt A."/>
            <person name="Clum A."/>
            <person name="Lipzen A."/>
            <person name="Daum C."/>
            <person name="Barry K."/>
            <person name="Grigoriev I.V."/>
            <person name="Vilgalys R."/>
        </authorList>
    </citation>
    <scope>NUCLEOTIDE SEQUENCE</scope>
    <source>
        <strain evidence="4">PMI_201</strain>
    </source>
</reference>
<dbReference type="GeneID" id="70246668"/>
<proteinExistence type="predicted"/>
<dbReference type="GO" id="GO:0004659">
    <property type="term" value="F:prenyltransferase activity"/>
    <property type="evidence" value="ECO:0007669"/>
    <property type="project" value="InterPro"/>
</dbReference>
<keyword evidence="2" id="KW-0479">Metal-binding</keyword>
<evidence type="ECO:0000256" key="3">
    <source>
        <dbReference type="ARBA" id="ARBA00022842"/>
    </source>
</evidence>
<dbReference type="PANTHER" id="PTHR12001">
    <property type="entry name" value="GERANYLGERANYL PYROPHOSPHATE SYNTHASE"/>
    <property type="match status" value="1"/>
</dbReference>
<dbReference type="GO" id="GO:0046872">
    <property type="term" value="F:metal ion binding"/>
    <property type="evidence" value="ECO:0007669"/>
    <property type="project" value="UniProtKB-KW"/>
</dbReference>
<keyword evidence="5" id="KW-1185">Reference proteome</keyword>
<dbReference type="SFLD" id="SFLDS00005">
    <property type="entry name" value="Isoprenoid_Synthase_Type_I"/>
    <property type="match status" value="1"/>
</dbReference>
<dbReference type="GO" id="GO:0046165">
    <property type="term" value="P:alcohol biosynthetic process"/>
    <property type="evidence" value="ECO:0007669"/>
    <property type="project" value="UniProtKB-ARBA"/>
</dbReference>
<dbReference type="PROSITE" id="PS00723">
    <property type="entry name" value="POLYPRENYL_SYNTHASE_1"/>
    <property type="match status" value="1"/>
</dbReference>
<evidence type="ECO:0000256" key="1">
    <source>
        <dbReference type="ARBA" id="ARBA00022679"/>
    </source>
</evidence>
<dbReference type="RefSeq" id="XP_046071361.1">
    <property type="nucleotide sequence ID" value="XM_046216381.1"/>
</dbReference>
<name>A0AAD4PXJ2_9EURO</name>
<sequence>MLILDDFPFQHSRVLNHSELPEGYFHILPFRVSEPREGMLEAILAAKDDWERSIGKEATPLTAAETDCPLIYVLPECPSNMVAPIVDFGTKLVLWDDETDILDRNTHKAIIDDYCLGLISEIKQGKRLPCEFEINNVYLDSVVRSLKQIGGNGDAYKNALQSFDFIMRSQSAPPLHEVTFEEYKRHRSVTIAGKLLEVLIPSIYDLEISREEQDSVLSMLEFGYLAVGLANDLYSFPKEFDEHACKNSLDVIHNAMAVLMSNYGYTEDESREILKKEILLAERSLLDAYQTWKASSVNKSNDLRRYMVIAILAVGGGCFYQARSPRYHGRELGTSATDRAQLIGRSNKDWKLPGHPSPQLFNKSQISDVVTTQYVDNSSSCVTDILAPFQKAQAESICMEPYNYTKSLPGKNTVGKFIECLRIWFHVSDDSAAIIERVTTMLFHSTLMIDDIEDESTLRRGKPAAHVVFGMSQTINSATFAYAKASIELELLNQARCKKAFLDELETLSLGQGLDLYWKFHKICPSTAEYLTMVDNKTGGFFRMVLRLMEVESNAVPCGEALHLVTLLGRYYQIRDDYLNLTSDEYTAKKGFCDDLSEGKFSFPLIHLLQNSRAADIVRGLLFHRENSLGDILPETKAYILSEMRDTGSLAHTRDTLAALFDGMMTVLGKAEHNLGPNKRLRAFLLWLKL</sequence>
<dbReference type="InterPro" id="IPR033749">
    <property type="entry name" value="Polyprenyl_synt_CS"/>
</dbReference>
<dbReference type="PROSITE" id="PS00444">
    <property type="entry name" value="POLYPRENYL_SYNTHASE_2"/>
    <property type="match status" value="1"/>
</dbReference>